<evidence type="ECO:0000313" key="4">
    <source>
        <dbReference type="Proteomes" id="UP001526246"/>
    </source>
</evidence>
<protein>
    <submittedName>
        <fullName evidence="3">PilZ domain-containing protein</fullName>
    </submittedName>
</protein>
<feature type="domain" description="PilZ" evidence="2">
    <location>
        <begin position="15"/>
        <end position="101"/>
    </location>
</feature>
<evidence type="ECO:0000259" key="2">
    <source>
        <dbReference type="Pfam" id="PF07238"/>
    </source>
</evidence>
<feature type="region of interest" description="Disordered" evidence="1">
    <location>
        <begin position="1"/>
        <end position="21"/>
    </location>
</feature>
<dbReference type="EMBL" id="JAPDOB010000002">
    <property type="protein sequence ID" value="MCW3798269.1"/>
    <property type="molecule type" value="Genomic_DNA"/>
</dbReference>
<dbReference type="Proteomes" id="UP001526246">
    <property type="component" value="Unassembled WGS sequence"/>
</dbReference>
<proteinExistence type="predicted"/>
<name>A0ABT3JGW8_9SPHN</name>
<accession>A0ABT3JGW8</accession>
<dbReference type="Pfam" id="PF07238">
    <property type="entry name" value="PilZ"/>
    <property type="match status" value="1"/>
</dbReference>
<dbReference type="InterPro" id="IPR009875">
    <property type="entry name" value="PilZ_domain"/>
</dbReference>
<evidence type="ECO:0000313" key="3">
    <source>
        <dbReference type="EMBL" id="MCW3798269.1"/>
    </source>
</evidence>
<reference evidence="3 4" key="1">
    <citation type="submission" date="2022-10" db="EMBL/GenBank/DDBJ databases">
        <title>Sphingomonas sp.</title>
        <authorList>
            <person name="Jin C."/>
        </authorList>
    </citation>
    <scope>NUCLEOTIDE SEQUENCE [LARGE SCALE GENOMIC DNA]</scope>
    <source>
        <strain evidence="3 4">BN140010</strain>
    </source>
</reference>
<sequence length="128" mass="13730">MTGKFGKRIDGPAGRRQNPREELALEALVETVGARHSAAMLDLSQTGARLGGNDLPAAGDEMLLRVAGAALMGEVVWSTGEECGVRFDEPPTAGELQALRREGGADIARRLTPDERRAAEDWRHGLAR</sequence>
<dbReference type="RefSeq" id="WP_264883032.1">
    <property type="nucleotide sequence ID" value="NZ_JAPDOB010000002.1"/>
</dbReference>
<comment type="caution">
    <text evidence="3">The sequence shown here is derived from an EMBL/GenBank/DDBJ whole genome shotgun (WGS) entry which is preliminary data.</text>
</comment>
<dbReference type="SUPFAM" id="SSF141371">
    <property type="entry name" value="PilZ domain-like"/>
    <property type="match status" value="1"/>
</dbReference>
<organism evidence="3 4">
    <name type="scientific">Sphingomonas arvum</name>
    <dbReference type="NCBI Taxonomy" id="2992113"/>
    <lineage>
        <taxon>Bacteria</taxon>
        <taxon>Pseudomonadati</taxon>
        <taxon>Pseudomonadota</taxon>
        <taxon>Alphaproteobacteria</taxon>
        <taxon>Sphingomonadales</taxon>
        <taxon>Sphingomonadaceae</taxon>
        <taxon>Sphingomonas</taxon>
    </lineage>
</organism>
<gene>
    <name evidence="3" type="ORF">OMW55_10695</name>
</gene>
<evidence type="ECO:0000256" key="1">
    <source>
        <dbReference type="SAM" id="MobiDB-lite"/>
    </source>
</evidence>
<keyword evidence="4" id="KW-1185">Reference proteome</keyword>